<keyword evidence="1" id="KW-0812">Transmembrane</keyword>
<dbReference type="RefSeq" id="WP_150310037.1">
    <property type="nucleotide sequence ID" value="NZ_VMSO01000001.1"/>
</dbReference>
<dbReference type="AlphaFoldDB" id="A0A5M9I552"/>
<accession>A0A5M9I552</accession>
<evidence type="ECO:0000256" key="1">
    <source>
        <dbReference type="SAM" id="Phobius"/>
    </source>
</evidence>
<feature type="transmembrane region" description="Helical" evidence="1">
    <location>
        <begin position="157"/>
        <end position="177"/>
    </location>
</feature>
<comment type="caution">
    <text evidence="3">The sequence shown here is derived from an EMBL/GenBank/DDBJ whole genome shotgun (WGS) entry which is preliminary data.</text>
</comment>
<evidence type="ECO:0000313" key="4">
    <source>
        <dbReference type="Proteomes" id="UP000322025"/>
    </source>
</evidence>
<feature type="domain" description="Flavinylation-associated cytochrome" evidence="2">
    <location>
        <begin position="35"/>
        <end position="92"/>
    </location>
</feature>
<gene>
    <name evidence="3" type="ORF">FNY66_01110</name>
</gene>
<sequence>MFVLFIFHHLLNRNWYSNLFRGKYTPLRILQTAADVLLLAAMIGLMVSGIILSRVVFDFLPISGGMGFARTLHMLALYWGFLLMSLHLGLHWGMIMGMFRKAAGIEHPSRIRTWILRVLAVGLCAYGIYAFAKNGIASYMFLQTHFVFFDMDQPLPLFFAEYIGMMGLGAVLAHYIGKLLRRSGSKQIKKD</sequence>
<keyword evidence="1" id="KW-1133">Transmembrane helix</keyword>
<keyword evidence="4" id="KW-1185">Reference proteome</keyword>
<evidence type="ECO:0000259" key="2">
    <source>
        <dbReference type="Pfam" id="PF14358"/>
    </source>
</evidence>
<proteinExistence type="predicted"/>
<feature type="transmembrane region" description="Helical" evidence="1">
    <location>
        <begin position="36"/>
        <end position="57"/>
    </location>
</feature>
<dbReference type="Proteomes" id="UP000322025">
    <property type="component" value="Unassembled WGS sequence"/>
</dbReference>
<evidence type="ECO:0000313" key="3">
    <source>
        <dbReference type="EMBL" id="KAA8502885.1"/>
    </source>
</evidence>
<dbReference type="EMBL" id="VMSO01000001">
    <property type="protein sequence ID" value="KAA8502885.1"/>
    <property type="molecule type" value="Genomic_DNA"/>
</dbReference>
<protein>
    <submittedName>
        <fullName evidence="3">DUF4405 domain-containing protein</fullName>
    </submittedName>
</protein>
<name>A0A5M9I552_9FIRM</name>
<reference evidence="3 4" key="1">
    <citation type="submission" date="2019-07" db="EMBL/GenBank/DDBJ databases">
        <authorList>
            <person name="Wongkuna S."/>
            <person name="Scaria J."/>
        </authorList>
    </citation>
    <scope>NUCLEOTIDE SEQUENCE [LARGE SCALE GENOMIC DNA]</scope>
    <source>
        <strain evidence="3 4">SW178</strain>
    </source>
</reference>
<organism evidence="3 4">
    <name type="scientific">Mediterraneibacter catenae</name>
    <dbReference type="NCBI Taxonomy" id="2594882"/>
    <lineage>
        <taxon>Bacteria</taxon>
        <taxon>Bacillati</taxon>
        <taxon>Bacillota</taxon>
        <taxon>Clostridia</taxon>
        <taxon>Lachnospirales</taxon>
        <taxon>Lachnospiraceae</taxon>
        <taxon>Mediterraneibacter</taxon>
    </lineage>
</organism>
<dbReference type="OrthoDB" id="9768004at2"/>
<keyword evidence="1" id="KW-0472">Membrane</keyword>
<dbReference type="InterPro" id="IPR025517">
    <property type="entry name" value="DUF4405"/>
</dbReference>
<dbReference type="Pfam" id="PF14358">
    <property type="entry name" value="DUF4405"/>
    <property type="match status" value="1"/>
</dbReference>
<feature type="transmembrane region" description="Helical" evidence="1">
    <location>
        <begin position="111"/>
        <end position="132"/>
    </location>
</feature>
<feature type="transmembrane region" description="Helical" evidence="1">
    <location>
        <begin position="77"/>
        <end position="99"/>
    </location>
</feature>